<dbReference type="AlphaFoldDB" id="A0A5C8I5H3"/>
<dbReference type="RefSeq" id="WP_147893804.1">
    <property type="nucleotide sequence ID" value="NZ_BAAANR010000001.1"/>
</dbReference>
<reference evidence="1 2" key="1">
    <citation type="submission" date="2019-08" db="EMBL/GenBank/DDBJ databases">
        <authorList>
            <person name="Dong K."/>
        </authorList>
    </citation>
    <scope>NUCLEOTIDE SEQUENCE [LARGE SCALE GENOMIC DNA]</scope>
    <source>
        <strain evidence="1 2">JCM14558</strain>
    </source>
</reference>
<dbReference type="OrthoDB" id="5143950at2"/>
<dbReference type="EMBL" id="VRSV01000001">
    <property type="protein sequence ID" value="TXK13123.1"/>
    <property type="molecule type" value="Genomic_DNA"/>
</dbReference>
<comment type="caution">
    <text evidence="1">The sequence shown here is derived from an EMBL/GenBank/DDBJ whole genome shotgun (WGS) entry which is preliminary data.</text>
</comment>
<protein>
    <submittedName>
        <fullName evidence="1">Uncharacterized protein</fullName>
    </submittedName>
</protein>
<proteinExistence type="predicted"/>
<gene>
    <name evidence="1" type="ORF">FVP77_06785</name>
</gene>
<name>A0A5C8I5H3_9MICO</name>
<keyword evidence="2" id="KW-1185">Reference proteome</keyword>
<accession>A0A5C8I5H3</accession>
<evidence type="ECO:0000313" key="2">
    <source>
        <dbReference type="Proteomes" id="UP000321034"/>
    </source>
</evidence>
<sequence length="160" mass="17139">MPLHDLFPTSAISPVASDGTRSWQRYFGDDSNRTTDEGNLVLSINDLYSADPGGAIAEWARDVGFSLDGVSASDAETMLLFRTIYQALADVPDDSPLVLAMRAVNQGGPSSLLPDFRVTVDGSFAVSCIVEVLCGPFAGTRGWLTAIVERLSRTSPLRRG</sequence>
<organism evidence="1 2">
    <name type="scientific">Microbacterium hatanonis</name>
    <dbReference type="NCBI Taxonomy" id="404366"/>
    <lineage>
        <taxon>Bacteria</taxon>
        <taxon>Bacillati</taxon>
        <taxon>Actinomycetota</taxon>
        <taxon>Actinomycetes</taxon>
        <taxon>Micrococcales</taxon>
        <taxon>Microbacteriaceae</taxon>
        <taxon>Microbacterium</taxon>
    </lineage>
</organism>
<evidence type="ECO:0000313" key="1">
    <source>
        <dbReference type="EMBL" id="TXK13123.1"/>
    </source>
</evidence>
<dbReference type="Proteomes" id="UP000321034">
    <property type="component" value="Unassembled WGS sequence"/>
</dbReference>